<evidence type="ECO:0000259" key="6">
    <source>
        <dbReference type="Pfam" id="PF01959"/>
    </source>
</evidence>
<protein>
    <recommendedName>
        <fullName evidence="5">3-dehydroquinate synthase</fullName>
        <shortName evidence="5">DHQ synthase</shortName>
        <ecNumber evidence="5">1.4.1.24</ecNumber>
    </recommendedName>
    <alternativeName>
        <fullName evidence="5">3-dehydroquinate synthase II</fullName>
    </alternativeName>
</protein>
<keyword evidence="1 5" id="KW-0028">Amino-acid biosynthesis</keyword>
<dbReference type="NCBIfam" id="NF002626">
    <property type="entry name" value="PRK02290.1-4"/>
    <property type="match status" value="1"/>
</dbReference>
<sequence length="374" mass="40282">MKEKWMMASDGPWEEMKPRITTALESGFDCVVARQEDVERIRRLGDIRIGSFGTERGGEDILIVGRGGEGDGSVPLPEDLGASLDISLARAADGVVAGYVEIRGKRYEEFAVELGKSVDYLVVVGTDWKVIPLENMIAGLQGAKVKIISGVKTAEEAEVDFATLEKGADGILLDTSDLSEIKRVQKLAEKAGMARLDLSIARITTVRPVGMGDRVCVDTCTMMRPGEGMLVGSQSKAAFLVQSESEESSYVAARPFRVNAGAVHAYVKVGEKTRYLSELKAGDEVTIVDAEGGTKTAVVGRVKIEKRPLMLIEAEVDGEKISTLLQNAETIKLVGKGGGPKAVTDLQPGDEVLVHFEGKARHFGMSIEESILER</sequence>
<dbReference type="PIRSF" id="PIRSF006655">
    <property type="entry name" value="DHQ_synth"/>
    <property type="match status" value="1"/>
</dbReference>
<feature type="domain" description="3-dehydroquinate synthase C-terminal" evidence="7">
    <location>
        <begin position="201"/>
        <end position="374"/>
    </location>
</feature>
<keyword evidence="9" id="KW-1185">Reference proteome</keyword>
<dbReference type="GO" id="GO:0008652">
    <property type="term" value="P:amino acid biosynthetic process"/>
    <property type="evidence" value="ECO:0007669"/>
    <property type="project" value="UniProtKB-KW"/>
</dbReference>
<evidence type="ECO:0000256" key="4">
    <source>
        <dbReference type="ARBA" id="ARBA00023141"/>
    </source>
</evidence>
<evidence type="ECO:0000313" key="8">
    <source>
        <dbReference type="EMBL" id="AET64160.1"/>
    </source>
</evidence>
<dbReference type="HOGENOM" id="CLU_056379_0_0_2"/>
<dbReference type="Proteomes" id="UP000005877">
    <property type="component" value="Chromosome"/>
</dbReference>
<dbReference type="KEGG" id="mhi:Mhar_0787"/>
<keyword evidence="3 5" id="KW-0520">NAD</keyword>
<gene>
    <name evidence="5" type="primary">aroB'</name>
    <name evidence="8" type="ordered locus">Mhar_0787</name>
</gene>
<organism evidence="8 9">
    <name type="scientific">Methanothrix harundinacea (strain 6Ac)</name>
    <name type="common">Methanosaeta harundinacea</name>
    <dbReference type="NCBI Taxonomy" id="1110509"/>
    <lineage>
        <taxon>Archaea</taxon>
        <taxon>Methanobacteriati</taxon>
        <taxon>Methanobacteriota</taxon>
        <taxon>Stenosarchaea group</taxon>
        <taxon>Methanomicrobia</taxon>
        <taxon>Methanotrichales</taxon>
        <taxon>Methanotrichaceae</taxon>
        <taxon>Methanothrix</taxon>
    </lineage>
</organism>
<name>G7WKX7_METH6</name>
<dbReference type="InterPro" id="IPR056179">
    <property type="entry name" value="DHQS_C"/>
</dbReference>
<evidence type="ECO:0000256" key="1">
    <source>
        <dbReference type="ARBA" id="ARBA00022605"/>
    </source>
</evidence>
<dbReference type="PANTHER" id="PTHR33563">
    <property type="match status" value="1"/>
</dbReference>
<dbReference type="InterPro" id="IPR030960">
    <property type="entry name" value="DHQS/DOIS_N"/>
</dbReference>
<dbReference type="OrthoDB" id="10265at2157"/>
<keyword evidence="2 5" id="KW-0560">Oxidoreductase</keyword>
<feature type="domain" description="3-dehydroquinate synthase N-terminal" evidence="6">
    <location>
        <begin position="1"/>
        <end position="187"/>
    </location>
</feature>
<reference evidence="8 9" key="1">
    <citation type="journal article" date="2012" name="PLoS ONE">
        <title>The genome characteristics and predicted function of methyl-group oxidation pathway in the obligate aceticlastic methanogens, Methanosaeta spp.</title>
        <authorList>
            <person name="Zhu J."/>
            <person name="Zheng H."/>
            <person name="Ai G."/>
            <person name="Zhang G."/>
            <person name="Liu D."/>
            <person name="Liu X."/>
            <person name="Dong X."/>
        </authorList>
    </citation>
    <scope>NUCLEOTIDE SEQUENCE [LARGE SCALE GENOMIC DNA]</scope>
    <source>
        <strain evidence="8 9">6Ac</strain>
    </source>
</reference>
<dbReference type="GO" id="GO:0009073">
    <property type="term" value="P:aromatic amino acid family biosynthetic process"/>
    <property type="evidence" value="ECO:0007669"/>
    <property type="project" value="UniProtKB-UniRule"/>
</dbReference>
<evidence type="ECO:0000259" key="7">
    <source>
        <dbReference type="Pfam" id="PF26558"/>
    </source>
</evidence>
<dbReference type="STRING" id="1110509.Mhar_0787"/>
<evidence type="ECO:0000256" key="3">
    <source>
        <dbReference type="ARBA" id="ARBA00023027"/>
    </source>
</evidence>
<evidence type="ECO:0000256" key="5">
    <source>
        <dbReference type="HAMAP-Rule" id="MF_01244"/>
    </source>
</evidence>
<dbReference type="PANTHER" id="PTHR33563:SF1">
    <property type="entry name" value="3-DEHYDROQUINATE SYNTHASE"/>
    <property type="match status" value="1"/>
</dbReference>
<dbReference type="RefSeq" id="WP_014586345.1">
    <property type="nucleotide sequence ID" value="NC_017527.1"/>
</dbReference>
<keyword evidence="4 5" id="KW-0057">Aromatic amino acid biosynthesis</keyword>
<evidence type="ECO:0000256" key="2">
    <source>
        <dbReference type="ARBA" id="ARBA00023002"/>
    </source>
</evidence>
<dbReference type="InterPro" id="IPR002812">
    <property type="entry name" value="DHQS"/>
</dbReference>
<dbReference type="EMBL" id="CP003117">
    <property type="protein sequence ID" value="AET64160.1"/>
    <property type="molecule type" value="Genomic_DNA"/>
</dbReference>
<dbReference type="GO" id="GO:0051287">
    <property type="term" value="F:NAD binding"/>
    <property type="evidence" value="ECO:0007669"/>
    <property type="project" value="UniProtKB-UniRule"/>
</dbReference>
<proteinExistence type="inferred from homology"/>
<dbReference type="GO" id="GO:0003856">
    <property type="term" value="F:3-dehydroquinate synthase activity"/>
    <property type="evidence" value="ECO:0007669"/>
    <property type="project" value="InterPro"/>
</dbReference>
<evidence type="ECO:0000313" key="9">
    <source>
        <dbReference type="Proteomes" id="UP000005877"/>
    </source>
</evidence>
<comment type="function">
    <text evidence="5">Catalyzes the oxidative deamination and cyclization of 2-amino-3,7-dideoxy-D-threo-hept-6-ulosonic acid (ADH) to yield 3-dehydroquinate (DHQ), which is fed into the canonical shikimic pathway of aromatic amino acid biosynthesis.</text>
</comment>
<dbReference type="PATRIC" id="fig|1110509.7.peg.878"/>
<dbReference type="Pfam" id="PF26558">
    <property type="entry name" value="DHQS_2nd"/>
    <property type="match status" value="1"/>
</dbReference>
<accession>G7WKX7</accession>
<dbReference type="GeneID" id="12509956"/>
<dbReference type="Pfam" id="PF01959">
    <property type="entry name" value="DHQS"/>
    <property type="match status" value="1"/>
</dbReference>
<dbReference type="EC" id="1.4.1.24" evidence="5"/>
<comment type="catalytic activity">
    <reaction evidence="5">
        <text>2-amino-2,3,7-trideoxy-D-lyxo-hept-6-ulosonate + NAD(+) + H2O = 3-dehydroquinate + NH4(+) + NADH + H(+)</text>
        <dbReference type="Rhea" id="RHEA:25956"/>
        <dbReference type="ChEBI" id="CHEBI:15377"/>
        <dbReference type="ChEBI" id="CHEBI:15378"/>
        <dbReference type="ChEBI" id="CHEBI:28938"/>
        <dbReference type="ChEBI" id="CHEBI:32364"/>
        <dbReference type="ChEBI" id="CHEBI:57540"/>
        <dbReference type="ChEBI" id="CHEBI:57945"/>
        <dbReference type="ChEBI" id="CHEBI:58859"/>
        <dbReference type="EC" id="1.4.1.24"/>
    </reaction>
</comment>
<dbReference type="AlphaFoldDB" id="G7WKX7"/>
<dbReference type="GO" id="GO:0102042">
    <property type="term" value="F:dehydroquinate synthase activity"/>
    <property type="evidence" value="ECO:0007669"/>
    <property type="project" value="UniProtKB-EC"/>
</dbReference>
<dbReference type="HAMAP" id="MF_01244">
    <property type="entry name" value="Arch_DHQ_synthase"/>
    <property type="match status" value="1"/>
</dbReference>
<comment type="similarity">
    <text evidence="5">Belongs to the archaeal-type DHQ synthase family.</text>
</comment>